<dbReference type="EMBL" id="LSSN01000019">
    <property type="protein sequence ID" value="OMJ26462.1"/>
    <property type="molecule type" value="Genomic_DNA"/>
</dbReference>
<feature type="region of interest" description="Disordered" evidence="1">
    <location>
        <begin position="1"/>
        <end position="26"/>
    </location>
</feature>
<accession>A0A1R1YHR7</accession>
<reference evidence="2 3" key="1">
    <citation type="submission" date="2017-01" db="EMBL/GenBank/DDBJ databases">
        <authorList>
            <person name="Mah S.A."/>
            <person name="Swanson W.J."/>
            <person name="Moy G.W."/>
            <person name="Vacquier V.D."/>
        </authorList>
    </citation>
    <scope>NUCLEOTIDE SEQUENCE [LARGE SCALE GENOMIC DNA]</scope>
    <source>
        <strain evidence="2 3">GSMNP</strain>
    </source>
</reference>
<keyword evidence="3" id="KW-1185">Reference proteome</keyword>
<gene>
    <name evidence="2" type="ORF">AYI70_g172</name>
</gene>
<evidence type="ECO:0000256" key="1">
    <source>
        <dbReference type="SAM" id="MobiDB-lite"/>
    </source>
</evidence>
<name>A0A1R1YHR7_9FUNG</name>
<comment type="caution">
    <text evidence="2">The sequence shown here is derived from an EMBL/GenBank/DDBJ whole genome shotgun (WGS) entry which is preliminary data.</text>
</comment>
<evidence type="ECO:0000313" key="2">
    <source>
        <dbReference type="EMBL" id="OMJ26462.1"/>
    </source>
</evidence>
<organism evidence="2 3">
    <name type="scientific">Smittium culicis</name>
    <dbReference type="NCBI Taxonomy" id="133412"/>
    <lineage>
        <taxon>Eukaryota</taxon>
        <taxon>Fungi</taxon>
        <taxon>Fungi incertae sedis</taxon>
        <taxon>Zoopagomycota</taxon>
        <taxon>Kickxellomycotina</taxon>
        <taxon>Harpellomycetes</taxon>
        <taxon>Harpellales</taxon>
        <taxon>Legeriomycetaceae</taxon>
        <taxon>Smittium</taxon>
    </lineage>
</organism>
<sequence length="76" mass="8893">MPLLPHEHRHQLRTEMEKQRLPTKNPDILPSSAAAYRIALALAHKYLGPIKLARHPRYLVFQKPNLPDDHHHLQIL</sequence>
<dbReference type="Proteomes" id="UP000187283">
    <property type="component" value="Unassembled WGS sequence"/>
</dbReference>
<evidence type="ECO:0000313" key="3">
    <source>
        <dbReference type="Proteomes" id="UP000187283"/>
    </source>
</evidence>
<protein>
    <submittedName>
        <fullName evidence="2">Uncharacterized protein</fullName>
    </submittedName>
</protein>
<proteinExistence type="predicted"/>
<dbReference type="AlphaFoldDB" id="A0A1R1YHR7"/>